<sequence>MIVSSKMKTAVFTDKKQVEIEECKRPSASGNKVLIKVDAAAICTWEQRVYTGVNKVEFPFIGGHEIAGHIEEMGDEVNRDEWSVGDKVVVGVTLPCRSCYYCKTGNEQSCEHFDHSAHLPGLPYRGMGGFSEYLLVSPDCLFKYSNVTPEEACIIEPVSCVVHSVETAQVRLGDTVLVIGCGIMGLLHTAVCTKRGAKVIVSDVNEERLEMAKSLGAKAVINPAKDDLEQKVKELTGGIKAQVIFDTTPIPAVVEDTFKCVSNAGKIVLYSSIHPAEPIPFDPNWVHGKSVQILGTANSNDRDFMRAAQMVSGGVIDLKPFISGVYPAENIKDALESSIKGDKFRNILTF</sequence>
<evidence type="ECO:0000259" key="5">
    <source>
        <dbReference type="Pfam" id="PF00107"/>
    </source>
</evidence>
<comment type="cofactor">
    <cofactor evidence="4">
        <name>Zn(2+)</name>
        <dbReference type="ChEBI" id="CHEBI:29105"/>
    </cofactor>
</comment>
<dbReference type="PROSITE" id="PS00059">
    <property type="entry name" value="ADH_ZINC"/>
    <property type="match status" value="1"/>
</dbReference>
<evidence type="ECO:0000313" key="7">
    <source>
        <dbReference type="EMBL" id="MBC5678941.1"/>
    </source>
</evidence>
<dbReference type="InterPro" id="IPR036291">
    <property type="entry name" value="NAD(P)-bd_dom_sf"/>
</dbReference>
<proteinExistence type="inferred from homology"/>
<keyword evidence="3" id="KW-0560">Oxidoreductase</keyword>
<accession>A0ABR7FUQ6</accession>
<keyword evidence="2 4" id="KW-0862">Zinc</keyword>
<keyword evidence="8" id="KW-1185">Reference proteome</keyword>
<dbReference type="EMBL" id="JACOOS010000025">
    <property type="protein sequence ID" value="MBC5678941.1"/>
    <property type="molecule type" value="Genomic_DNA"/>
</dbReference>
<dbReference type="Proteomes" id="UP000635828">
    <property type="component" value="Unassembled WGS sequence"/>
</dbReference>
<organism evidence="7 8">
    <name type="scientific">Anaerostipes hominis</name>
    <name type="common">ex Liu et al. 2021</name>
    <dbReference type="NCBI Taxonomy" id="2763018"/>
    <lineage>
        <taxon>Bacteria</taxon>
        <taxon>Bacillati</taxon>
        <taxon>Bacillota</taxon>
        <taxon>Clostridia</taxon>
        <taxon>Lachnospirales</taxon>
        <taxon>Lachnospiraceae</taxon>
        <taxon>Anaerostipes</taxon>
    </lineage>
</organism>
<evidence type="ECO:0000256" key="1">
    <source>
        <dbReference type="ARBA" id="ARBA00022723"/>
    </source>
</evidence>
<evidence type="ECO:0000256" key="4">
    <source>
        <dbReference type="RuleBase" id="RU361277"/>
    </source>
</evidence>
<evidence type="ECO:0000313" key="8">
    <source>
        <dbReference type="Proteomes" id="UP000635828"/>
    </source>
</evidence>
<dbReference type="Pfam" id="PF08240">
    <property type="entry name" value="ADH_N"/>
    <property type="match status" value="1"/>
</dbReference>
<dbReference type="Gene3D" id="3.90.180.10">
    <property type="entry name" value="Medium-chain alcohol dehydrogenases, catalytic domain"/>
    <property type="match status" value="1"/>
</dbReference>
<dbReference type="InterPro" id="IPR013154">
    <property type="entry name" value="ADH-like_N"/>
</dbReference>
<keyword evidence="1 4" id="KW-0479">Metal-binding</keyword>
<dbReference type="PANTHER" id="PTHR43401">
    <property type="entry name" value="L-THREONINE 3-DEHYDROGENASE"/>
    <property type="match status" value="1"/>
</dbReference>
<dbReference type="RefSeq" id="WP_006567961.1">
    <property type="nucleotide sequence ID" value="NZ_JACOOS010000025.1"/>
</dbReference>
<dbReference type="InterPro" id="IPR050129">
    <property type="entry name" value="Zn_alcohol_dh"/>
</dbReference>
<gene>
    <name evidence="7" type="ORF">H8S22_15610</name>
</gene>
<evidence type="ECO:0000256" key="2">
    <source>
        <dbReference type="ARBA" id="ARBA00022833"/>
    </source>
</evidence>
<feature type="domain" description="Alcohol dehydrogenase-like N-terminal" evidence="6">
    <location>
        <begin position="31"/>
        <end position="143"/>
    </location>
</feature>
<protein>
    <submittedName>
        <fullName evidence="7">Alcohol dehydrogenase catalytic domain-containing protein</fullName>
    </submittedName>
</protein>
<dbReference type="SUPFAM" id="SSF50129">
    <property type="entry name" value="GroES-like"/>
    <property type="match status" value="1"/>
</dbReference>
<dbReference type="InterPro" id="IPR013149">
    <property type="entry name" value="ADH-like_C"/>
</dbReference>
<dbReference type="InterPro" id="IPR002328">
    <property type="entry name" value="ADH_Zn_CS"/>
</dbReference>
<feature type="domain" description="Alcohol dehydrogenase-like C-terminal" evidence="5">
    <location>
        <begin position="185"/>
        <end position="311"/>
    </location>
</feature>
<dbReference type="PANTHER" id="PTHR43401:SF2">
    <property type="entry name" value="L-THREONINE 3-DEHYDROGENASE"/>
    <property type="match status" value="1"/>
</dbReference>
<name>A0ABR7FUQ6_9FIRM</name>
<dbReference type="InterPro" id="IPR011032">
    <property type="entry name" value="GroES-like_sf"/>
</dbReference>
<reference evidence="7 8" key="1">
    <citation type="submission" date="2020-08" db="EMBL/GenBank/DDBJ databases">
        <title>Genome public.</title>
        <authorList>
            <person name="Liu C."/>
            <person name="Sun Q."/>
        </authorList>
    </citation>
    <scope>NUCLEOTIDE SEQUENCE [LARGE SCALE GENOMIC DNA]</scope>
    <source>
        <strain evidence="7 8">NSJ-7</strain>
    </source>
</reference>
<comment type="similarity">
    <text evidence="4">Belongs to the zinc-containing alcohol dehydrogenase family.</text>
</comment>
<dbReference type="SUPFAM" id="SSF51735">
    <property type="entry name" value="NAD(P)-binding Rossmann-fold domains"/>
    <property type="match status" value="1"/>
</dbReference>
<comment type="caution">
    <text evidence="7">The sequence shown here is derived from an EMBL/GenBank/DDBJ whole genome shotgun (WGS) entry which is preliminary data.</text>
</comment>
<dbReference type="Gene3D" id="3.40.50.720">
    <property type="entry name" value="NAD(P)-binding Rossmann-like Domain"/>
    <property type="match status" value="1"/>
</dbReference>
<evidence type="ECO:0000259" key="6">
    <source>
        <dbReference type="Pfam" id="PF08240"/>
    </source>
</evidence>
<dbReference type="Pfam" id="PF00107">
    <property type="entry name" value="ADH_zinc_N"/>
    <property type="match status" value="1"/>
</dbReference>
<evidence type="ECO:0000256" key="3">
    <source>
        <dbReference type="ARBA" id="ARBA00023002"/>
    </source>
</evidence>